<evidence type="ECO:0000256" key="1">
    <source>
        <dbReference type="SAM" id="SignalP"/>
    </source>
</evidence>
<organism evidence="2 3">
    <name type="scientific">Trapa incisa</name>
    <dbReference type="NCBI Taxonomy" id="236973"/>
    <lineage>
        <taxon>Eukaryota</taxon>
        <taxon>Viridiplantae</taxon>
        <taxon>Streptophyta</taxon>
        <taxon>Embryophyta</taxon>
        <taxon>Tracheophyta</taxon>
        <taxon>Spermatophyta</taxon>
        <taxon>Magnoliopsida</taxon>
        <taxon>eudicotyledons</taxon>
        <taxon>Gunneridae</taxon>
        <taxon>Pentapetalae</taxon>
        <taxon>rosids</taxon>
        <taxon>malvids</taxon>
        <taxon>Myrtales</taxon>
        <taxon>Lythraceae</taxon>
        <taxon>Trapa</taxon>
    </lineage>
</organism>
<proteinExistence type="predicted"/>
<protein>
    <submittedName>
        <fullName evidence="2">Uncharacterized protein</fullName>
    </submittedName>
</protein>
<keyword evidence="1" id="KW-0732">Signal</keyword>
<evidence type="ECO:0000313" key="2">
    <source>
        <dbReference type="EMBL" id="KAK4744727.1"/>
    </source>
</evidence>
<evidence type="ECO:0000313" key="3">
    <source>
        <dbReference type="Proteomes" id="UP001345219"/>
    </source>
</evidence>
<gene>
    <name evidence="2" type="ORF">SAY87_011039</name>
</gene>
<dbReference type="Proteomes" id="UP001345219">
    <property type="component" value="Chromosome 9"/>
</dbReference>
<dbReference type="AlphaFoldDB" id="A0AAN7JIG4"/>
<keyword evidence="3" id="KW-1185">Reference proteome</keyword>
<dbReference type="EMBL" id="JAXIOK010000022">
    <property type="protein sequence ID" value="KAK4744727.1"/>
    <property type="molecule type" value="Genomic_DNA"/>
</dbReference>
<accession>A0AAN7JIG4</accession>
<name>A0AAN7JIG4_9MYRT</name>
<reference evidence="2 3" key="1">
    <citation type="journal article" date="2023" name="Hortic Res">
        <title>Pangenome of water caltrop reveals structural variations and asymmetric subgenome divergence after allopolyploidization.</title>
        <authorList>
            <person name="Zhang X."/>
            <person name="Chen Y."/>
            <person name="Wang L."/>
            <person name="Yuan Y."/>
            <person name="Fang M."/>
            <person name="Shi L."/>
            <person name="Lu R."/>
            <person name="Comes H.P."/>
            <person name="Ma Y."/>
            <person name="Chen Y."/>
            <person name="Huang G."/>
            <person name="Zhou Y."/>
            <person name="Zheng Z."/>
            <person name="Qiu Y."/>
        </authorList>
    </citation>
    <scope>NUCLEOTIDE SEQUENCE [LARGE SCALE GENOMIC DNA]</scope>
    <source>
        <tissue evidence="2">Roots</tissue>
    </source>
</reference>
<comment type="caution">
    <text evidence="2">The sequence shown here is derived from an EMBL/GenBank/DDBJ whole genome shotgun (WGS) entry which is preliminary data.</text>
</comment>
<feature type="signal peptide" evidence="1">
    <location>
        <begin position="1"/>
        <end position="24"/>
    </location>
</feature>
<feature type="chain" id="PRO_5042907555" evidence="1">
    <location>
        <begin position="25"/>
        <end position="51"/>
    </location>
</feature>
<sequence length="51" mass="5886">MLYSFTGPLLEMATMTLVFQLACAEGKEIQSQKQKQLRFLVRYIYMHGTGI</sequence>